<gene>
    <name evidence="2" type="ORF">PV02_12095</name>
</gene>
<feature type="domain" description="Methanogenesis regulatory protein FilR1 middle" evidence="1">
    <location>
        <begin position="114"/>
        <end position="234"/>
    </location>
</feature>
<dbReference type="SUPFAM" id="SSF46785">
    <property type="entry name" value="Winged helix' DNA-binding domain"/>
    <property type="match status" value="1"/>
</dbReference>
<dbReference type="PIRSF" id="PIRSF006692">
    <property type="entry name" value="TF_HTH_AF0396_prd"/>
    <property type="match status" value="1"/>
</dbReference>
<dbReference type="EMBL" id="JTEO01000010">
    <property type="protein sequence ID" value="MCQ6963795.1"/>
    <property type="molecule type" value="Genomic_DNA"/>
</dbReference>
<accession>A0AAE3HBZ5</accession>
<dbReference type="InterPro" id="IPR036390">
    <property type="entry name" value="WH_DNA-bd_sf"/>
</dbReference>
<dbReference type="Pfam" id="PF08350">
    <property type="entry name" value="FilR1_middle"/>
    <property type="match status" value="1"/>
</dbReference>
<proteinExistence type="predicted"/>
<protein>
    <recommendedName>
        <fullName evidence="1">Methanogenesis regulatory protein FilR1 middle domain-containing protein</fullName>
    </recommendedName>
</protein>
<evidence type="ECO:0000313" key="2">
    <source>
        <dbReference type="EMBL" id="MCQ6963795.1"/>
    </source>
</evidence>
<dbReference type="AlphaFoldDB" id="A0AAE3HBZ5"/>
<dbReference type="Proteomes" id="UP001206983">
    <property type="component" value="Unassembled WGS sequence"/>
</dbReference>
<organism evidence="2 3">
    <name type="scientific">Methanolobus chelungpuianus</name>
    <dbReference type="NCBI Taxonomy" id="502115"/>
    <lineage>
        <taxon>Archaea</taxon>
        <taxon>Methanobacteriati</taxon>
        <taxon>Methanobacteriota</taxon>
        <taxon>Stenosarchaea group</taxon>
        <taxon>Methanomicrobia</taxon>
        <taxon>Methanosarcinales</taxon>
        <taxon>Methanosarcinaceae</taxon>
        <taxon>Methanolobus</taxon>
    </lineage>
</organism>
<evidence type="ECO:0000259" key="1">
    <source>
        <dbReference type="Pfam" id="PF08350"/>
    </source>
</evidence>
<evidence type="ECO:0000313" key="3">
    <source>
        <dbReference type="Proteomes" id="UP001206983"/>
    </source>
</evidence>
<dbReference type="InterPro" id="IPR016490">
    <property type="entry name" value="Tscrpt_reg_HTH_AF0396-typ3"/>
</dbReference>
<dbReference type="InterPro" id="IPR013561">
    <property type="entry name" value="FilR1_middle_dom"/>
</dbReference>
<reference evidence="2 3" key="1">
    <citation type="journal article" date="2011" name="Appl. Environ. Microbiol.">
        <title>Methanogenic archaea isolated from Taiwan's Chelungpu fault.</title>
        <authorList>
            <person name="Wu S.Y."/>
            <person name="Lai M.C."/>
        </authorList>
    </citation>
    <scope>NUCLEOTIDE SEQUENCE [LARGE SCALE GENOMIC DNA]</scope>
    <source>
        <strain evidence="2 3">St545Mb</strain>
    </source>
</reference>
<name>A0AAE3HBZ5_9EURY</name>
<comment type="caution">
    <text evidence="2">The sequence shown here is derived from an EMBL/GenBank/DDBJ whole genome shotgun (WGS) entry which is preliminary data.</text>
</comment>
<keyword evidence="3" id="KW-1185">Reference proteome</keyword>
<sequence>MYYLQNGPKDIEEIKSHFGVTSRLIVPEIKKMVKAGIMIETDGFYKLSNIGKLNLESLEDIINTAELIEIDPDYWENSDLTAIPVNLYQRIGKLKNSTIYNYNLDDICDCPVQLREGIGASKDVLTFMPFLPPLQPSLYLGPMSKGTHVTMILTKSIMEKMKREFPLEYEKHLRSPNCHLYLCDEDILRPMIVVTDNFLLLGFFKKNGVYGNKELMSYDKRALEWGRELCRHYISISEPVK</sequence>